<gene>
    <name evidence="1" type="ORF">LA521A_35630</name>
</gene>
<dbReference type="EMBL" id="AP027041">
    <property type="protein sequence ID" value="BDU18362.1"/>
    <property type="molecule type" value="Genomic_DNA"/>
</dbReference>
<accession>A0ABM8DI93</accession>
<evidence type="ECO:0000313" key="2">
    <source>
        <dbReference type="Proteomes" id="UP001317822"/>
    </source>
</evidence>
<name>A0ABM8DI93_9GAMM</name>
<proteinExistence type="predicted"/>
<reference evidence="1 2" key="1">
    <citation type="journal article" date="2023" name="Int. J. Syst. Evol. Microbiol.">
        <title>Physiological and genomic analyses of cobalamin (vitamin B12)-auxotrophy of Lysobacter auxotrophicus sp. nov., a methionine-auxotrophic chitinolytic bacterium isolated from chitin-treated soil.</title>
        <authorList>
            <person name="Saito A."/>
            <person name="Dohra H."/>
            <person name="Hamada M."/>
            <person name="Moriuchi R."/>
            <person name="Kotsuchibashi Y."/>
            <person name="Mori K."/>
        </authorList>
    </citation>
    <scope>NUCLEOTIDE SEQUENCE [LARGE SCALE GENOMIC DNA]</scope>
    <source>
        <strain evidence="1 2">5-21a</strain>
    </source>
</reference>
<dbReference type="RefSeq" id="WP_281780223.1">
    <property type="nucleotide sequence ID" value="NZ_AP027041.1"/>
</dbReference>
<protein>
    <submittedName>
        <fullName evidence="1">Uncharacterized protein</fullName>
    </submittedName>
</protein>
<dbReference type="Proteomes" id="UP001317822">
    <property type="component" value="Chromosome"/>
</dbReference>
<organism evidence="1 2">
    <name type="scientific">Lysobacter auxotrophicus</name>
    <dbReference type="NCBI Taxonomy" id="2992573"/>
    <lineage>
        <taxon>Bacteria</taxon>
        <taxon>Pseudomonadati</taxon>
        <taxon>Pseudomonadota</taxon>
        <taxon>Gammaproteobacteria</taxon>
        <taxon>Lysobacterales</taxon>
        <taxon>Lysobacteraceae</taxon>
        <taxon>Lysobacter</taxon>
    </lineage>
</organism>
<sequence length="54" mass="5845">MLGDLDAFAASDYALAWETLALYRALRDDAMAQSAMARVQALRGERDATVTPAL</sequence>
<evidence type="ECO:0000313" key="1">
    <source>
        <dbReference type="EMBL" id="BDU18362.1"/>
    </source>
</evidence>
<keyword evidence="2" id="KW-1185">Reference proteome</keyword>